<dbReference type="InterPro" id="IPR015038">
    <property type="entry name" value="GlaH"/>
</dbReference>
<gene>
    <name evidence="4" type="primary">csiD</name>
    <name evidence="4" type="ORF">ELQ35_01700</name>
</gene>
<protein>
    <submittedName>
        <fullName evidence="4">Carbon starvation induced protein CsiD</fullName>
    </submittedName>
</protein>
<evidence type="ECO:0000256" key="3">
    <source>
        <dbReference type="ARBA" id="ARBA00023004"/>
    </source>
</evidence>
<dbReference type="Pfam" id="PF08943">
    <property type="entry name" value="CsiD"/>
    <property type="match status" value="1"/>
</dbReference>
<dbReference type="Gene3D" id="3.60.130.10">
    <property type="entry name" value="Clavaminate synthase-like"/>
    <property type="match status" value="1"/>
</dbReference>
<dbReference type="NCBIfam" id="NF002814">
    <property type="entry name" value="PRK02963.1"/>
    <property type="match status" value="1"/>
</dbReference>
<dbReference type="SUPFAM" id="SSF51197">
    <property type="entry name" value="Clavaminate synthase-like"/>
    <property type="match status" value="1"/>
</dbReference>
<keyword evidence="1" id="KW-0479">Metal-binding</keyword>
<evidence type="ECO:0000313" key="4">
    <source>
        <dbReference type="EMBL" id="RUQ32825.1"/>
    </source>
</evidence>
<sequence length="305" mass="35748">MSSVNTKSQFEVKPHSDHPRLLNIEMNKEALKQFFEETKDIGVERIEYVPFMRFYLAEQLREVLGEEFQNKVQEIMHDRNTGGFTIGVQKQTAEIDNYIKFSTALSHLIGVPNFDGMSGKYYARFDVKHTFDSDTYLRQAYRRFNLHTDGTFVNEKTDWVLMMKFQEENAEGGESILLHIDDWDDLDKFRNHPLANLKYEFSQKGRASKNIDQEVYDTTFFESNNKTCIRFNDQCSVPKTIEQARYHKQISDSLEATSKAVAIELPIGDMVIVNNNFWLHGRGSFEKNPKLYRELLRQRGYFAEV</sequence>
<evidence type="ECO:0000313" key="5">
    <source>
        <dbReference type="Proteomes" id="UP000267430"/>
    </source>
</evidence>
<dbReference type="GO" id="GO:0050498">
    <property type="term" value="F:oxidoreductase activity, acting on paired donors, with incorporation or reduction of molecular oxygen, with 2-oxoglutarate as one donor, and the other dehydrogenated"/>
    <property type="evidence" value="ECO:0007669"/>
    <property type="project" value="InterPro"/>
</dbReference>
<proteinExistence type="predicted"/>
<dbReference type="InterPro" id="IPR042098">
    <property type="entry name" value="TauD-like_sf"/>
</dbReference>
<accession>A0A3S0VU58</accession>
<dbReference type="RefSeq" id="WP_126863116.1">
    <property type="nucleotide sequence ID" value="NZ_JAUSTX010000029.1"/>
</dbReference>
<dbReference type="EMBL" id="RYZZ01000001">
    <property type="protein sequence ID" value="RUQ32825.1"/>
    <property type="molecule type" value="Genomic_DNA"/>
</dbReference>
<keyword evidence="2" id="KW-0560">Oxidoreductase</keyword>
<organism evidence="4 5">
    <name type="scientific">Peribacillus cavernae</name>
    <dbReference type="NCBI Taxonomy" id="1674310"/>
    <lineage>
        <taxon>Bacteria</taxon>
        <taxon>Bacillati</taxon>
        <taxon>Bacillota</taxon>
        <taxon>Bacilli</taxon>
        <taxon>Bacillales</taxon>
        <taxon>Bacillaceae</taxon>
        <taxon>Peribacillus</taxon>
    </lineage>
</organism>
<evidence type="ECO:0000256" key="1">
    <source>
        <dbReference type="ARBA" id="ARBA00022723"/>
    </source>
</evidence>
<dbReference type="GO" id="GO:0005506">
    <property type="term" value="F:iron ion binding"/>
    <property type="evidence" value="ECO:0007669"/>
    <property type="project" value="InterPro"/>
</dbReference>
<keyword evidence="3" id="KW-0408">Iron</keyword>
<comment type="caution">
    <text evidence="4">The sequence shown here is derived from an EMBL/GenBank/DDBJ whole genome shotgun (WGS) entry which is preliminary data.</text>
</comment>
<reference evidence="4 5" key="1">
    <citation type="submission" date="2018-12" db="EMBL/GenBank/DDBJ databases">
        <title>Bacillus chawlae sp. nov., Bacillus glennii sp. nov., and Bacillus saganii sp. nov. Isolated from the Vehicle Assembly Building at Kennedy Space Center where the Viking Spacecraft were Assembled.</title>
        <authorList>
            <person name="Seuylemezian A."/>
            <person name="Vaishampayan P."/>
        </authorList>
    </citation>
    <scope>NUCLEOTIDE SEQUENCE [LARGE SCALE GENOMIC DNA]</scope>
    <source>
        <strain evidence="4 5">L5</strain>
    </source>
</reference>
<keyword evidence="5" id="KW-1185">Reference proteome</keyword>
<dbReference type="Proteomes" id="UP000267430">
    <property type="component" value="Unassembled WGS sequence"/>
</dbReference>
<name>A0A3S0VU58_9BACI</name>
<evidence type="ECO:0000256" key="2">
    <source>
        <dbReference type="ARBA" id="ARBA00023002"/>
    </source>
</evidence>
<dbReference type="OrthoDB" id="8954293at2"/>
<dbReference type="AlphaFoldDB" id="A0A3S0VU58"/>